<dbReference type="OrthoDB" id="311633at2759"/>
<evidence type="ECO:0000256" key="8">
    <source>
        <dbReference type="ARBA" id="ARBA00023014"/>
    </source>
</evidence>
<evidence type="ECO:0000256" key="4">
    <source>
        <dbReference type="ARBA" id="ARBA00022490"/>
    </source>
</evidence>
<evidence type="ECO:0000256" key="2">
    <source>
        <dbReference type="ARBA" id="ARBA00008169"/>
    </source>
</evidence>
<evidence type="ECO:0000259" key="13">
    <source>
        <dbReference type="Pfam" id="PF20922"/>
    </source>
</evidence>
<dbReference type="Pfam" id="PF05093">
    <property type="entry name" value="CIAPIN1"/>
    <property type="match status" value="1"/>
</dbReference>
<comment type="cofactor">
    <cofactor evidence="10">
        <name>[2Fe-2S] cluster</name>
        <dbReference type="ChEBI" id="CHEBI:190135"/>
    </cofactor>
</comment>
<dbReference type="AlphaFoldDB" id="A0A9W7ZX21"/>
<feature type="binding site" evidence="10">
    <location>
        <position position="331"/>
    </location>
    <ligand>
        <name>[4Fe-4S] cluster</name>
        <dbReference type="ChEBI" id="CHEBI:49883"/>
    </ligand>
</feature>
<organism evidence="14 15">
    <name type="scientific">Tieghemiomyces parasiticus</name>
    <dbReference type="NCBI Taxonomy" id="78921"/>
    <lineage>
        <taxon>Eukaryota</taxon>
        <taxon>Fungi</taxon>
        <taxon>Fungi incertae sedis</taxon>
        <taxon>Zoopagomycota</taxon>
        <taxon>Kickxellomycotina</taxon>
        <taxon>Dimargaritomycetes</taxon>
        <taxon>Dimargaritales</taxon>
        <taxon>Dimargaritaceae</taxon>
        <taxon>Tieghemiomyces</taxon>
    </lineage>
</organism>
<feature type="compositionally biased region" description="Acidic residues" evidence="11">
    <location>
        <begin position="240"/>
        <end position="256"/>
    </location>
</feature>
<gene>
    <name evidence="14" type="primary">DRE2_2</name>
    <name evidence="14" type="ORF">IWQ60_008624</name>
</gene>
<feature type="domain" description="Anamorsin C-terminal" evidence="12">
    <location>
        <begin position="278"/>
        <end position="361"/>
    </location>
</feature>
<dbReference type="InterPro" id="IPR046408">
    <property type="entry name" value="CIAPIN1"/>
</dbReference>
<evidence type="ECO:0000313" key="15">
    <source>
        <dbReference type="Proteomes" id="UP001150569"/>
    </source>
</evidence>
<feature type="domain" description="Anamorsin N-terminal" evidence="13">
    <location>
        <begin position="13"/>
        <end position="210"/>
    </location>
</feature>
<comment type="domain">
    <text evidence="10">The C-terminal domain binds 2 Fe-S clusters but is otherwise mostly in an intrinsically disordered conformation.</text>
</comment>
<evidence type="ECO:0000256" key="3">
    <source>
        <dbReference type="ARBA" id="ARBA00022485"/>
    </source>
</evidence>
<evidence type="ECO:0000256" key="11">
    <source>
        <dbReference type="SAM" id="MobiDB-lite"/>
    </source>
</evidence>
<keyword evidence="8 10" id="KW-0411">Iron-sulfur</keyword>
<dbReference type="InterPro" id="IPR049011">
    <property type="entry name" value="Anamorsin_N_metazoan"/>
</dbReference>
<feature type="short sequence motif" description="Cx2C motif 1" evidence="10">
    <location>
        <begin position="331"/>
        <end position="334"/>
    </location>
</feature>
<feature type="binding site" evidence="10">
    <location>
        <position position="288"/>
    </location>
    <ligand>
        <name>[2Fe-2S] cluster</name>
        <dbReference type="ChEBI" id="CHEBI:190135"/>
    </ligand>
</feature>
<comment type="cofactor">
    <cofactor evidence="1 10">
        <name>[4Fe-4S] cluster</name>
        <dbReference type="ChEBI" id="CHEBI:49883"/>
    </cofactor>
</comment>
<protein>
    <submittedName>
        <fullName evidence="14">Electron carrier</fullName>
    </submittedName>
</protein>
<feature type="binding site" evidence="10">
    <location>
        <position position="334"/>
    </location>
    <ligand>
        <name>[4Fe-4S] cluster</name>
        <dbReference type="ChEBI" id="CHEBI:49883"/>
    </ligand>
</feature>
<dbReference type="GO" id="GO:0051539">
    <property type="term" value="F:4 iron, 4 sulfur cluster binding"/>
    <property type="evidence" value="ECO:0007669"/>
    <property type="project" value="UniProtKB-KW"/>
</dbReference>
<evidence type="ECO:0000256" key="10">
    <source>
        <dbReference type="HAMAP-Rule" id="MF_03115"/>
    </source>
</evidence>
<comment type="subcellular location">
    <subcellularLocation>
        <location evidence="10">Cytoplasm</location>
    </subcellularLocation>
    <subcellularLocation>
        <location evidence="10">Mitochondrion intermembrane space</location>
    </subcellularLocation>
</comment>
<dbReference type="PANTHER" id="PTHR13273:SF14">
    <property type="entry name" value="ANAMORSIN"/>
    <property type="match status" value="1"/>
</dbReference>
<keyword evidence="9 10" id="KW-0496">Mitochondrion</keyword>
<comment type="caution">
    <text evidence="10">Lacks conserved residue(s) required for the propagation of feature annotation.</text>
</comment>
<dbReference type="EMBL" id="JANBPT010000658">
    <property type="protein sequence ID" value="KAJ1914930.1"/>
    <property type="molecule type" value="Genomic_DNA"/>
</dbReference>
<keyword evidence="4 10" id="KW-0963">Cytoplasm</keyword>
<feature type="binding site" evidence="10">
    <location>
        <position position="345"/>
    </location>
    <ligand>
        <name>[4Fe-4S] cluster</name>
        <dbReference type="ChEBI" id="CHEBI:49883"/>
    </ligand>
</feature>
<comment type="caution">
    <text evidence="14">The sequence shown here is derived from an EMBL/GenBank/DDBJ whole genome shotgun (WGS) entry which is preliminary data.</text>
</comment>
<evidence type="ECO:0000259" key="12">
    <source>
        <dbReference type="Pfam" id="PF05093"/>
    </source>
</evidence>
<proteinExistence type="inferred from homology"/>
<dbReference type="InterPro" id="IPR029063">
    <property type="entry name" value="SAM-dependent_MTases_sf"/>
</dbReference>
<dbReference type="GO" id="GO:0005758">
    <property type="term" value="C:mitochondrial intermembrane space"/>
    <property type="evidence" value="ECO:0007669"/>
    <property type="project" value="UniProtKB-SubCell"/>
</dbReference>
<dbReference type="InterPro" id="IPR007785">
    <property type="entry name" value="Anamorsin"/>
</dbReference>
<dbReference type="GO" id="GO:0009055">
    <property type="term" value="F:electron transfer activity"/>
    <property type="evidence" value="ECO:0007669"/>
    <property type="project" value="UniProtKB-UniRule"/>
</dbReference>
<keyword evidence="5 10" id="KW-0001">2Fe-2S</keyword>
<comment type="domain">
    <text evidence="10">The twin Cx2C motifs are involved in the recognition by the mitochondrial MIA40-ERV1 disulfide relay system. The formation of 2 disulfide bonds in the Cx2C motifs through dithiol/disulfide exchange reactions effectively traps the protein in the mitochondrial intermembrane space.</text>
</comment>
<keyword evidence="3 10" id="KW-0004">4Fe-4S</keyword>
<dbReference type="GO" id="GO:0016226">
    <property type="term" value="P:iron-sulfur cluster assembly"/>
    <property type="evidence" value="ECO:0007669"/>
    <property type="project" value="UniProtKB-UniRule"/>
</dbReference>
<keyword evidence="7 10" id="KW-0408">Iron</keyword>
<feature type="short sequence motif" description="Cx2C motif 2" evidence="10">
    <location>
        <begin position="342"/>
        <end position="345"/>
    </location>
</feature>
<dbReference type="Gene3D" id="3.40.50.150">
    <property type="entry name" value="Vaccinia Virus protein VP39"/>
    <property type="match status" value="1"/>
</dbReference>
<comment type="domain">
    <text evidence="10">The N-terminal domain has structural similarity with S-adenosyl-L-methionine-dependent methyltransferases, but does not bind S-adenosyl-L-methionine. It is required for correct assembly of the 2 Fe-S clusters.</text>
</comment>
<dbReference type="GO" id="GO:0046872">
    <property type="term" value="F:metal ion binding"/>
    <property type="evidence" value="ECO:0007669"/>
    <property type="project" value="UniProtKB-KW"/>
</dbReference>
<name>A0A9W7ZX21_9FUNG</name>
<evidence type="ECO:0000256" key="1">
    <source>
        <dbReference type="ARBA" id="ARBA00001966"/>
    </source>
</evidence>
<dbReference type="Proteomes" id="UP001150569">
    <property type="component" value="Unassembled WGS sequence"/>
</dbReference>
<dbReference type="PANTHER" id="PTHR13273">
    <property type="entry name" value="ANAMORSIN"/>
    <property type="match status" value="1"/>
</dbReference>
<evidence type="ECO:0000256" key="6">
    <source>
        <dbReference type="ARBA" id="ARBA00022723"/>
    </source>
</evidence>
<feature type="region of interest" description="Fe-S binding site B" evidence="10">
    <location>
        <begin position="331"/>
        <end position="345"/>
    </location>
</feature>
<feature type="binding site" evidence="10">
    <location>
        <position position="290"/>
    </location>
    <ligand>
        <name>[2Fe-2S] cluster</name>
        <dbReference type="ChEBI" id="CHEBI:190135"/>
    </ligand>
</feature>
<comment type="similarity">
    <text evidence="2 10">Belongs to the anamorsin family.</text>
</comment>
<dbReference type="HAMAP" id="MF_03115">
    <property type="entry name" value="Anamorsin"/>
    <property type="match status" value="1"/>
</dbReference>
<evidence type="ECO:0000256" key="5">
    <source>
        <dbReference type="ARBA" id="ARBA00022714"/>
    </source>
</evidence>
<feature type="binding site" evidence="10">
    <location>
        <position position="278"/>
    </location>
    <ligand>
        <name>[2Fe-2S] cluster</name>
        <dbReference type="ChEBI" id="CHEBI:190135"/>
    </ligand>
</feature>
<evidence type="ECO:0000256" key="9">
    <source>
        <dbReference type="ARBA" id="ARBA00023128"/>
    </source>
</evidence>
<accession>A0A9W7ZX21</accession>
<evidence type="ECO:0000256" key="7">
    <source>
        <dbReference type="ARBA" id="ARBA00023004"/>
    </source>
</evidence>
<keyword evidence="15" id="KW-1185">Reference proteome</keyword>
<dbReference type="GO" id="GO:0051537">
    <property type="term" value="F:2 iron, 2 sulfur cluster binding"/>
    <property type="evidence" value="ECO:0007669"/>
    <property type="project" value="UniProtKB-UniRule"/>
</dbReference>
<keyword evidence="6 10" id="KW-0479">Metal-binding</keyword>
<reference evidence="14" key="1">
    <citation type="submission" date="2022-07" db="EMBL/GenBank/DDBJ databases">
        <title>Phylogenomic reconstructions and comparative analyses of Kickxellomycotina fungi.</title>
        <authorList>
            <person name="Reynolds N.K."/>
            <person name="Stajich J.E."/>
            <person name="Barry K."/>
            <person name="Grigoriev I.V."/>
            <person name="Crous P."/>
            <person name="Smith M.E."/>
        </authorList>
    </citation>
    <scope>NUCLEOTIDE SEQUENCE</scope>
    <source>
        <strain evidence="14">RSA 861</strain>
    </source>
</reference>
<feature type="binding site" evidence="10">
    <location>
        <position position="342"/>
    </location>
    <ligand>
        <name>[4Fe-4S] cluster</name>
        <dbReference type="ChEBI" id="CHEBI:49883"/>
    </ligand>
</feature>
<evidence type="ECO:0000313" key="14">
    <source>
        <dbReference type="EMBL" id="KAJ1914930.1"/>
    </source>
</evidence>
<sequence>MSNPFVNIDLQPGQRVLLVESTVVNEDMIREVQRWVQTKVGSEQPVDYRTFESLTEAAAGDPALPPATYDWELVQLCDHAPRRHSSEILAKLLLALKPGGRLRLAQVIVSPATNSGSIAMSVEAAQQPANGFVPTPTEDVVLSDLILSGYTDNTVVRSQQLDANSLRMYAAQALADYTMEDKALILQTLITRSVHVVQLSAQKPNYEVGAASALQFGKKRAKKPTETAAPAAKPVWTVSLDDDDGDDEGEEAIDDDDLLAEEDRAKPDAAALARPDDCATKRRACKNCSCGRAEEEEAQDLAKQLAEAEVAVKADPTVQPVVPAPMPKSSCGNCTLGDAFRCSTCPYLGFPAFKPGEQIQLGGNMLKDDIDV</sequence>
<feature type="binding site" evidence="10">
    <location>
        <position position="285"/>
    </location>
    <ligand>
        <name>[2Fe-2S] cluster</name>
        <dbReference type="ChEBI" id="CHEBI:190135"/>
    </ligand>
</feature>
<dbReference type="Pfam" id="PF20922">
    <property type="entry name" value="Anamorsin_N"/>
    <property type="match status" value="1"/>
</dbReference>
<feature type="region of interest" description="Disordered" evidence="11">
    <location>
        <begin position="222"/>
        <end position="256"/>
    </location>
</feature>